<proteinExistence type="inferred from homology"/>
<dbReference type="Gene3D" id="3.40.640.10">
    <property type="entry name" value="Type I PLP-dependent aspartate aminotransferase-like (Major domain)"/>
    <property type="match status" value="1"/>
</dbReference>
<organism evidence="2 3">
    <name type="scientific">Candidatus Uhrbacteria bacterium RIFCSPLOWO2_02_FULL_48_18</name>
    <dbReference type="NCBI Taxonomy" id="1802408"/>
    <lineage>
        <taxon>Bacteria</taxon>
        <taxon>Candidatus Uhriibacteriota</taxon>
    </lineage>
</organism>
<dbReference type="InterPro" id="IPR015421">
    <property type="entry name" value="PyrdxlP-dep_Trfase_major"/>
</dbReference>
<gene>
    <name evidence="2" type="ORF">A3I41_03710</name>
</gene>
<dbReference type="Proteomes" id="UP000176593">
    <property type="component" value="Unassembled WGS sequence"/>
</dbReference>
<dbReference type="InterPro" id="IPR000653">
    <property type="entry name" value="DegT/StrS_aminotransferase"/>
</dbReference>
<dbReference type="PIRSF" id="PIRSF000390">
    <property type="entry name" value="PLP_StrS"/>
    <property type="match status" value="1"/>
</dbReference>
<comment type="similarity">
    <text evidence="1">Belongs to the DegT/DnrJ/EryC1 family.</text>
</comment>
<dbReference type="InterPro" id="IPR015424">
    <property type="entry name" value="PyrdxlP-dep_Trfase"/>
</dbReference>
<evidence type="ECO:0000313" key="2">
    <source>
        <dbReference type="EMBL" id="OGL87027.1"/>
    </source>
</evidence>
<evidence type="ECO:0000313" key="3">
    <source>
        <dbReference type="Proteomes" id="UP000176593"/>
    </source>
</evidence>
<dbReference type="AlphaFoldDB" id="A0A1F7VAG9"/>
<dbReference type="Gene3D" id="3.90.1150.10">
    <property type="entry name" value="Aspartate Aminotransferase, domain 1"/>
    <property type="match status" value="1"/>
</dbReference>
<dbReference type="PANTHER" id="PTHR30244:SF34">
    <property type="entry name" value="DTDP-4-AMINO-4,6-DIDEOXYGALACTOSE TRANSAMINASE"/>
    <property type="match status" value="1"/>
</dbReference>
<dbReference type="GO" id="GO:0030170">
    <property type="term" value="F:pyridoxal phosphate binding"/>
    <property type="evidence" value="ECO:0007669"/>
    <property type="project" value="TreeGrafter"/>
</dbReference>
<dbReference type="EMBL" id="MGEQ01000003">
    <property type="protein sequence ID" value="OGL87027.1"/>
    <property type="molecule type" value="Genomic_DNA"/>
</dbReference>
<dbReference type="PANTHER" id="PTHR30244">
    <property type="entry name" value="TRANSAMINASE"/>
    <property type="match status" value="1"/>
</dbReference>
<comment type="caution">
    <text evidence="2">The sequence shown here is derived from an EMBL/GenBank/DDBJ whole genome shotgun (WGS) entry which is preliminary data.</text>
</comment>
<evidence type="ECO:0000256" key="1">
    <source>
        <dbReference type="RuleBase" id="RU004508"/>
    </source>
</evidence>
<reference evidence="2 3" key="1">
    <citation type="journal article" date="2016" name="Nat. Commun.">
        <title>Thousands of microbial genomes shed light on interconnected biogeochemical processes in an aquifer system.</title>
        <authorList>
            <person name="Anantharaman K."/>
            <person name="Brown C.T."/>
            <person name="Hug L.A."/>
            <person name="Sharon I."/>
            <person name="Castelle C.J."/>
            <person name="Probst A.J."/>
            <person name="Thomas B.C."/>
            <person name="Singh A."/>
            <person name="Wilkins M.J."/>
            <person name="Karaoz U."/>
            <person name="Brodie E.L."/>
            <person name="Williams K.H."/>
            <person name="Hubbard S.S."/>
            <person name="Banfield J.F."/>
        </authorList>
    </citation>
    <scope>NUCLEOTIDE SEQUENCE [LARGE SCALE GENOMIC DNA]</scope>
</reference>
<sequence length="388" mass="44140">MIQLIKSSFYQEHETKQKLAEFIVSAQILSMGEQCRSFEEKFAQKQRRKFAVYVSSGSMANLVLIQSLRNLGILKVGDRVGFSALTWPTNVMPLFQLGLIPVPIDCRLETLNVSPMELGKHLEHLDALFLTNVLGFSDDVSRIKSMCAQKNIVLIEDNCESLGSMVDGICLGNFGLASTFSFFVGHHLSTIEGGMICTDDEDLYHMLVMTRAHGWDRNLSKEKQDNLRKINGIDAFFSKYVFHDLAFNARPTEINGFLGCVQIDFWDEIVQKRANNFQLFVDVLNQNSDFIPLNVHHMDLVSNFAMPVVCRTKELSDAYKKLFLDMDVEIRPVIAGDMTKQIFYKKHAHTAMVCPNSELVHQNGFYFGNNPEMTTEELSQLTQLLRKK</sequence>
<keyword evidence="1" id="KW-0663">Pyridoxal phosphate</keyword>
<dbReference type="Pfam" id="PF01041">
    <property type="entry name" value="DegT_DnrJ_EryC1"/>
    <property type="match status" value="1"/>
</dbReference>
<dbReference type="SUPFAM" id="SSF53383">
    <property type="entry name" value="PLP-dependent transferases"/>
    <property type="match status" value="1"/>
</dbReference>
<evidence type="ECO:0008006" key="4">
    <source>
        <dbReference type="Google" id="ProtNLM"/>
    </source>
</evidence>
<name>A0A1F7VAG9_9BACT</name>
<dbReference type="GO" id="GO:0000271">
    <property type="term" value="P:polysaccharide biosynthetic process"/>
    <property type="evidence" value="ECO:0007669"/>
    <property type="project" value="TreeGrafter"/>
</dbReference>
<dbReference type="GO" id="GO:0008483">
    <property type="term" value="F:transaminase activity"/>
    <property type="evidence" value="ECO:0007669"/>
    <property type="project" value="TreeGrafter"/>
</dbReference>
<accession>A0A1F7VAG9</accession>
<protein>
    <recommendedName>
        <fullName evidence="4">DegT/DnrJ/EryC1/StrS aminotransferase</fullName>
    </recommendedName>
</protein>
<dbReference type="InterPro" id="IPR015422">
    <property type="entry name" value="PyrdxlP-dep_Trfase_small"/>
</dbReference>